<evidence type="ECO:0000259" key="4">
    <source>
        <dbReference type="PROSITE" id="PS50995"/>
    </source>
</evidence>
<dbReference type="SUPFAM" id="SSF46785">
    <property type="entry name" value="Winged helix' DNA-binding domain"/>
    <property type="match status" value="1"/>
</dbReference>
<dbReference type="InterPro" id="IPR036388">
    <property type="entry name" value="WH-like_DNA-bd_sf"/>
</dbReference>
<evidence type="ECO:0000256" key="1">
    <source>
        <dbReference type="ARBA" id="ARBA00023015"/>
    </source>
</evidence>
<keyword evidence="6" id="KW-1185">Reference proteome</keyword>
<organism evidence="5 6">
    <name type="scientific">Hahella chejuensis (strain KCTC 2396)</name>
    <dbReference type="NCBI Taxonomy" id="349521"/>
    <lineage>
        <taxon>Bacteria</taxon>
        <taxon>Pseudomonadati</taxon>
        <taxon>Pseudomonadota</taxon>
        <taxon>Gammaproteobacteria</taxon>
        <taxon>Oceanospirillales</taxon>
        <taxon>Hahellaceae</taxon>
        <taxon>Hahella</taxon>
    </lineage>
</organism>
<reference evidence="5 6" key="1">
    <citation type="journal article" date="2005" name="Nucleic Acids Res.">
        <title>Genomic blueprint of Hahella chejuensis, a marine microbe producing an algicidal agent.</title>
        <authorList>
            <person name="Jeong H."/>
            <person name="Yim J.H."/>
            <person name="Lee C."/>
            <person name="Choi S.-H."/>
            <person name="Park Y.K."/>
            <person name="Yoon S.H."/>
            <person name="Hur C.-G."/>
            <person name="Kang H.-Y."/>
            <person name="Kim D."/>
            <person name="Lee H.H."/>
            <person name="Park K.H."/>
            <person name="Park S.-H."/>
            <person name="Park H.-S."/>
            <person name="Lee H.K."/>
            <person name="Oh T.K."/>
            <person name="Kim J.F."/>
        </authorList>
    </citation>
    <scope>NUCLEOTIDE SEQUENCE [LARGE SCALE GENOMIC DNA]</scope>
    <source>
        <strain evidence="5 6">KCTC 2396</strain>
    </source>
</reference>
<evidence type="ECO:0000256" key="3">
    <source>
        <dbReference type="ARBA" id="ARBA00023163"/>
    </source>
</evidence>
<dbReference type="KEGG" id="hch:HCH_06669"/>
<dbReference type="EMBL" id="CP000155">
    <property type="protein sequence ID" value="ABC33300.1"/>
    <property type="molecule type" value="Genomic_DNA"/>
</dbReference>
<dbReference type="InterPro" id="IPR036390">
    <property type="entry name" value="WH_DNA-bd_sf"/>
</dbReference>
<sequence>MKKNNQNDQKDHVDAILRQWKTEKPDLQAQPMGIFGRLHRIHAFTHQTIKETLAGYGLSIDEFDVLATLRRSGAPYRLTPTQLYTAAMLSSGAMTNRLDKLERKQLIQRQPDENDRRSVIVALTDEGMELIDKAVESHVETEWELLKQLEGEDQEQLADLLRKWLVTIENKQ</sequence>
<dbReference type="Proteomes" id="UP000000238">
    <property type="component" value="Chromosome"/>
</dbReference>
<accession>Q2S7S4</accession>
<dbReference type="SMART" id="SM00347">
    <property type="entry name" value="HTH_MARR"/>
    <property type="match status" value="1"/>
</dbReference>
<dbReference type="InterPro" id="IPR000835">
    <property type="entry name" value="HTH_MarR-typ"/>
</dbReference>
<dbReference type="Pfam" id="PF01047">
    <property type="entry name" value="MarR"/>
    <property type="match status" value="1"/>
</dbReference>
<dbReference type="PANTHER" id="PTHR42756">
    <property type="entry name" value="TRANSCRIPTIONAL REGULATOR, MARR"/>
    <property type="match status" value="1"/>
</dbReference>
<gene>
    <name evidence="5" type="ordered locus">HCH_06669</name>
</gene>
<evidence type="ECO:0000256" key="2">
    <source>
        <dbReference type="ARBA" id="ARBA00023125"/>
    </source>
</evidence>
<dbReference type="PRINTS" id="PR00598">
    <property type="entry name" value="HTHMARR"/>
</dbReference>
<evidence type="ECO:0000313" key="5">
    <source>
        <dbReference type="EMBL" id="ABC33300.1"/>
    </source>
</evidence>
<dbReference type="eggNOG" id="COG1846">
    <property type="taxonomic scope" value="Bacteria"/>
</dbReference>
<keyword evidence="1" id="KW-0805">Transcription regulation</keyword>
<dbReference type="RefSeq" id="WP_011400352.1">
    <property type="nucleotide sequence ID" value="NC_007645.1"/>
</dbReference>
<dbReference type="Gene3D" id="1.10.10.10">
    <property type="entry name" value="Winged helix-like DNA-binding domain superfamily/Winged helix DNA-binding domain"/>
    <property type="match status" value="1"/>
</dbReference>
<name>Q2S7S4_HAHCH</name>
<dbReference type="STRING" id="349521.HCH_06669"/>
<proteinExistence type="predicted"/>
<dbReference type="OrthoDB" id="32523at2"/>
<feature type="domain" description="HTH marR-type" evidence="4">
    <location>
        <begin position="31"/>
        <end position="166"/>
    </location>
</feature>
<protein>
    <submittedName>
        <fullName evidence="5">Transcriptional regulator</fullName>
    </submittedName>
</protein>
<keyword evidence="3" id="KW-0804">Transcription</keyword>
<dbReference type="PANTHER" id="PTHR42756:SF1">
    <property type="entry name" value="TRANSCRIPTIONAL REPRESSOR OF EMRAB OPERON"/>
    <property type="match status" value="1"/>
</dbReference>
<dbReference type="HOGENOM" id="CLU_083287_27_5_6"/>
<evidence type="ECO:0000313" key="6">
    <source>
        <dbReference type="Proteomes" id="UP000000238"/>
    </source>
</evidence>
<dbReference type="AlphaFoldDB" id="Q2S7S4"/>
<dbReference type="GO" id="GO:0003677">
    <property type="term" value="F:DNA binding"/>
    <property type="evidence" value="ECO:0007669"/>
    <property type="project" value="UniProtKB-KW"/>
</dbReference>
<dbReference type="GO" id="GO:0003700">
    <property type="term" value="F:DNA-binding transcription factor activity"/>
    <property type="evidence" value="ECO:0007669"/>
    <property type="project" value="InterPro"/>
</dbReference>
<keyword evidence="2" id="KW-0238">DNA-binding</keyword>
<dbReference type="PROSITE" id="PS50995">
    <property type="entry name" value="HTH_MARR_2"/>
    <property type="match status" value="1"/>
</dbReference>